<name>A0A6G1HIN2_9PEZI</name>
<dbReference type="AlphaFoldDB" id="A0A6G1HIN2"/>
<evidence type="ECO:0000313" key="4">
    <source>
        <dbReference type="Proteomes" id="UP000799640"/>
    </source>
</evidence>
<reference evidence="3" key="1">
    <citation type="journal article" date="2020" name="Stud. Mycol.">
        <title>101 Dothideomycetes genomes: a test case for predicting lifestyles and emergence of pathogens.</title>
        <authorList>
            <person name="Haridas S."/>
            <person name="Albert R."/>
            <person name="Binder M."/>
            <person name="Bloem J."/>
            <person name="Labutti K."/>
            <person name="Salamov A."/>
            <person name="Andreopoulos B."/>
            <person name="Baker S."/>
            <person name="Barry K."/>
            <person name="Bills G."/>
            <person name="Bluhm B."/>
            <person name="Cannon C."/>
            <person name="Castanera R."/>
            <person name="Culley D."/>
            <person name="Daum C."/>
            <person name="Ezra D."/>
            <person name="Gonzalez J."/>
            <person name="Henrissat B."/>
            <person name="Kuo A."/>
            <person name="Liang C."/>
            <person name="Lipzen A."/>
            <person name="Lutzoni F."/>
            <person name="Magnuson J."/>
            <person name="Mondo S."/>
            <person name="Nolan M."/>
            <person name="Ohm R."/>
            <person name="Pangilinan J."/>
            <person name="Park H.-J."/>
            <person name="Ramirez L."/>
            <person name="Alfaro M."/>
            <person name="Sun H."/>
            <person name="Tritt A."/>
            <person name="Yoshinaga Y."/>
            <person name="Zwiers L.-H."/>
            <person name="Turgeon B."/>
            <person name="Goodwin S."/>
            <person name="Spatafora J."/>
            <person name="Crous P."/>
            <person name="Grigoriev I."/>
        </authorList>
    </citation>
    <scope>NUCLEOTIDE SEQUENCE</scope>
    <source>
        <strain evidence="3">CBS 262.69</strain>
    </source>
</reference>
<evidence type="ECO:0000256" key="1">
    <source>
        <dbReference type="SAM" id="MobiDB-lite"/>
    </source>
</evidence>
<evidence type="ECO:0008006" key="5">
    <source>
        <dbReference type="Google" id="ProtNLM"/>
    </source>
</evidence>
<keyword evidence="2" id="KW-0732">Signal</keyword>
<proteinExistence type="predicted"/>
<protein>
    <recommendedName>
        <fullName evidence="5">Secreted protein</fullName>
    </recommendedName>
</protein>
<feature type="region of interest" description="Disordered" evidence="1">
    <location>
        <begin position="54"/>
        <end position="88"/>
    </location>
</feature>
<feature type="signal peptide" evidence="2">
    <location>
        <begin position="1"/>
        <end position="24"/>
    </location>
</feature>
<organism evidence="3 4">
    <name type="scientific">Trichodelitschia bisporula</name>
    <dbReference type="NCBI Taxonomy" id="703511"/>
    <lineage>
        <taxon>Eukaryota</taxon>
        <taxon>Fungi</taxon>
        <taxon>Dikarya</taxon>
        <taxon>Ascomycota</taxon>
        <taxon>Pezizomycotina</taxon>
        <taxon>Dothideomycetes</taxon>
        <taxon>Dothideomycetes incertae sedis</taxon>
        <taxon>Phaeotrichales</taxon>
        <taxon>Phaeotrichaceae</taxon>
        <taxon>Trichodelitschia</taxon>
    </lineage>
</organism>
<feature type="region of interest" description="Disordered" evidence="1">
    <location>
        <begin position="15"/>
        <end position="42"/>
    </location>
</feature>
<sequence length="88" mass="9400">MHVTRTLLTLILATLGTTSPLARPDDGPSSHTHPPRHEPTPTAVLALVPRRAQDMPTMSHPPGHTGPMPRRQVSSTVAHPPGHTGMPM</sequence>
<evidence type="ECO:0000313" key="3">
    <source>
        <dbReference type="EMBL" id="KAF2395761.1"/>
    </source>
</evidence>
<evidence type="ECO:0000256" key="2">
    <source>
        <dbReference type="SAM" id="SignalP"/>
    </source>
</evidence>
<gene>
    <name evidence="3" type="ORF">EJ06DRAFT_534690</name>
</gene>
<keyword evidence="4" id="KW-1185">Reference proteome</keyword>
<dbReference type="EMBL" id="ML996711">
    <property type="protein sequence ID" value="KAF2395761.1"/>
    <property type="molecule type" value="Genomic_DNA"/>
</dbReference>
<feature type="chain" id="PRO_5026268153" description="Secreted protein" evidence="2">
    <location>
        <begin position="25"/>
        <end position="88"/>
    </location>
</feature>
<dbReference type="Proteomes" id="UP000799640">
    <property type="component" value="Unassembled WGS sequence"/>
</dbReference>
<accession>A0A6G1HIN2</accession>